<evidence type="ECO:0000313" key="1">
    <source>
        <dbReference type="EMBL" id="AEK23943.1"/>
    </source>
</evidence>
<dbReference type="EMBL" id="CP002113">
    <property type="protein sequence ID" value="AEK23943.1"/>
    <property type="molecule type" value="Genomic_DNA"/>
</dbReference>
<dbReference type="PROSITE" id="PS51257">
    <property type="entry name" value="PROKAR_LIPOPROTEIN"/>
    <property type="match status" value="1"/>
</dbReference>
<dbReference type="Proteomes" id="UP000008895">
    <property type="component" value="Chromosome"/>
</dbReference>
<evidence type="ECO:0000313" key="2">
    <source>
        <dbReference type="Proteomes" id="UP000008895"/>
    </source>
</evidence>
<dbReference type="KEGG" id="ccm:Ccan_18270"/>
<organism evidence="1 2">
    <name type="scientific">Capnocytophaga canimorsus (strain 5)</name>
    <dbReference type="NCBI Taxonomy" id="860228"/>
    <lineage>
        <taxon>Bacteria</taxon>
        <taxon>Pseudomonadati</taxon>
        <taxon>Bacteroidota</taxon>
        <taxon>Flavobacteriia</taxon>
        <taxon>Flavobacteriales</taxon>
        <taxon>Flavobacteriaceae</taxon>
        <taxon>Capnocytophaga</taxon>
    </lineage>
</organism>
<gene>
    <name evidence="1" type="ordered locus">Ccan_18270</name>
</gene>
<dbReference type="AlphaFoldDB" id="F9YSU8"/>
<protein>
    <recommendedName>
        <fullName evidence="3">Lipoprotein</fullName>
    </recommendedName>
</protein>
<name>F9YSU8_CAPCC</name>
<dbReference type="HOGENOM" id="CLU_3115836_0_0_10"/>
<dbReference type="STRING" id="860228.Ccan_18270"/>
<reference evidence="1 2" key="1">
    <citation type="journal article" date="2011" name="J. Bacteriol.">
        <title>Complete genome sequence of the dog commensal and human pathogen Capnocytophaga canimorsus strain 5.</title>
        <authorList>
            <person name="Manfredi P."/>
            <person name="Pagni M."/>
            <person name="Cornelis G.R."/>
        </authorList>
    </citation>
    <scope>NUCLEOTIDE SEQUENCE [LARGE SCALE GENOMIC DNA]</scope>
    <source>
        <strain evidence="2">5</strain>
    </source>
</reference>
<accession>F9YSU8</accession>
<evidence type="ECO:0008006" key="3">
    <source>
        <dbReference type="Google" id="ProtNLM"/>
    </source>
</evidence>
<sequence>MKYRFLTLLLGLSFLLLGSCKDKKQNINTQQKEIISEKTLLPSKKKYQRY</sequence>
<keyword evidence="2" id="KW-1185">Reference proteome</keyword>
<proteinExistence type="predicted"/>